<dbReference type="PANTHER" id="PTHR46891">
    <property type="entry name" value="SERPENTINE RECEPTOR, CLASS H-RELATED"/>
    <property type="match status" value="1"/>
</dbReference>
<dbReference type="PANTHER" id="PTHR46891:SF1">
    <property type="entry name" value="SERPENTINE RECEPTOR, CLASS H"/>
    <property type="match status" value="1"/>
</dbReference>
<feature type="transmembrane region" description="Helical" evidence="1">
    <location>
        <begin position="143"/>
        <end position="164"/>
    </location>
</feature>
<dbReference type="Pfam" id="PF10318">
    <property type="entry name" value="7TM_GPCR_Srh"/>
    <property type="match status" value="1"/>
</dbReference>
<accession>A0A1I7TXW1</accession>
<organism evidence="2 3">
    <name type="scientific">Caenorhabditis tropicalis</name>
    <dbReference type="NCBI Taxonomy" id="1561998"/>
    <lineage>
        <taxon>Eukaryota</taxon>
        <taxon>Metazoa</taxon>
        <taxon>Ecdysozoa</taxon>
        <taxon>Nematoda</taxon>
        <taxon>Chromadorea</taxon>
        <taxon>Rhabditida</taxon>
        <taxon>Rhabditina</taxon>
        <taxon>Rhabditomorpha</taxon>
        <taxon>Rhabditoidea</taxon>
        <taxon>Rhabditidae</taxon>
        <taxon>Peloderinae</taxon>
        <taxon>Caenorhabditis</taxon>
    </lineage>
</organism>
<evidence type="ECO:0000256" key="1">
    <source>
        <dbReference type="SAM" id="Phobius"/>
    </source>
</evidence>
<feature type="transmembrane region" description="Helical" evidence="1">
    <location>
        <begin position="220"/>
        <end position="242"/>
    </location>
</feature>
<sequence length="283" mass="32678">MSEIYVTILWLPMIHLPYEVYKTTGWLAELGVSGMAQFMALGQCINVIGISILEMFYHRFQAVVIFRSKPHLKLPYYVLNIFRFLTIIHFLVFVWGRFDSRVLMLQEKKKQELFKKNPGLPSELGCFTVVIAVMEDPFFITTISLWGVLVVLGLIVIIGSVAFIMQFLKKANTLSIQTKKLHRMLVFSLIAQVSIHGFMIALPISVQIYEWIFIIYDNNFGTLMLFFVAYHGFFSTCAMIIFTTQIRRKYIEFSRFFFRKNAAPIVINNQVGASSTNFESAII</sequence>
<keyword evidence="1" id="KW-0812">Transmembrane</keyword>
<evidence type="ECO:0000313" key="2">
    <source>
        <dbReference type="Proteomes" id="UP000095282"/>
    </source>
</evidence>
<reference evidence="3" key="1">
    <citation type="submission" date="2016-11" db="UniProtKB">
        <authorList>
            <consortium name="WormBaseParasite"/>
        </authorList>
    </citation>
    <scope>IDENTIFICATION</scope>
</reference>
<proteinExistence type="predicted"/>
<keyword evidence="1" id="KW-1133">Transmembrane helix</keyword>
<evidence type="ECO:0000313" key="3">
    <source>
        <dbReference type="WBParaSite" id="Csp11.Scaffold629.g12892.t1"/>
    </source>
</evidence>
<feature type="transmembrane region" description="Helical" evidence="1">
    <location>
        <begin position="185"/>
        <end position="208"/>
    </location>
</feature>
<keyword evidence="2" id="KW-1185">Reference proteome</keyword>
<dbReference type="eggNOG" id="ENOG502TJGK">
    <property type="taxonomic scope" value="Eukaryota"/>
</dbReference>
<dbReference type="Proteomes" id="UP000095282">
    <property type="component" value="Unplaced"/>
</dbReference>
<dbReference type="InterPro" id="IPR019422">
    <property type="entry name" value="7TM_GPCR_serpentine_rcpt_Srh"/>
</dbReference>
<dbReference type="AlphaFoldDB" id="A0A1I7TXW1"/>
<protein>
    <submittedName>
        <fullName evidence="3">Serpentine Receptor, class H</fullName>
    </submittedName>
</protein>
<dbReference type="WBParaSite" id="Csp11.Scaffold629.g12892.t1">
    <property type="protein sequence ID" value="Csp11.Scaffold629.g12892.t1"/>
    <property type="gene ID" value="Csp11.Scaffold629.g12892"/>
</dbReference>
<keyword evidence="1" id="KW-0472">Membrane</keyword>
<feature type="transmembrane region" description="Helical" evidence="1">
    <location>
        <begin position="74"/>
        <end position="95"/>
    </location>
</feature>
<name>A0A1I7TXW1_9PELO</name>
<feature type="transmembrane region" description="Helical" evidence="1">
    <location>
        <begin position="35"/>
        <end position="53"/>
    </location>
</feature>